<comment type="caution">
    <text evidence="2">The sequence shown here is derived from an EMBL/GenBank/DDBJ whole genome shotgun (WGS) entry which is preliminary data.</text>
</comment>
<dbReference type="EMBL" id="JAVFWL010000002">
    <property type="protein sequence ID" value="KAK6737614.1"/>
    <property type="molecule type" value="Genomic_DNA"/>
</dbReference>
<feature type="compositionally biased region" description="Low complexity" evidence="1">
    <location>
        <begin position="46"/>
        <end position="55"/>
    </location>
</feature>
<gene>
    <name evidence="2" type="primary">Necator_chrII.g7785</name>
    <name evidence="2" type="ORF">RB195_019991</name>
</gene>
<sequence>MQHAVSEKKIALITYTTAVGNTKDFGCYADEIADFAGFKSHPTDQSLPTTTSLRTPSKERHPRTETQRIKWWNLKDQKEVFFASVAPSTLPHPTRSVEEMWSSTSSVIRLAAENTLGKTTLGKPKVRKVTWFWSEEVQAAIREKKSKYKLWWKTRQRSVDIREGERAVYHLVRARHRSTLDMEHTKIVREADGAVLRRSGQILESVEGPVLPITAVEVSVALAKMKSNKATGPDDMPADVWKLLGDRGSVWLVTLFNKIVAEGRTPEAYTTAVPYDEGFLSVSWKLV</sequence>
<protein>
    <submittedName>
        <fullName evidence="2">Uncharacterized protein</fullName>
    </submittedName>
</protein>
<proteinExistence type="predicted"/>
<evidence type="ECO:0000256" key="1">
    <source>
        <dbReference type="SAM" id="MobiDB-lite"/>
    </source>
</evidence>
<evidence type="ECO:0000313" key="3">
    <source>
        <dbReference type="Proteomes" id="UP001303046"/>
    </source>
</evidence>
<organism evidence="2 3">
    <name type="scientific">Necator americanus</name>
    <name type="common">Human hookworm</name>
    <dbReference type="NCBI Taxonomy" id="51031"/>
    <lineage>
        <taxon>Eukaryota</taxon>
        <taxon>Metazoa</taxon>
        <taxon>Ecdysozoa</taxon>
        <taxon>Nematoda</taxon>
        <taxon>Chromadorea</taxon>
        <taxon>Rhabditida</taxon>
        <taxon>Rhabditina</taxon>
        <taxon>Rhabditomorpha</taxon>
        <taxon>Strongyloidea</taxon>
        <taxon>Ancylostomatidae</taxon>
        <taxon>Bunostominae</taxon>
        <taxon>Necator</taxon>
    </lineage>
</organism>
<feature type="compositionally biased region" description="Basic and acidic residues" evidence="1">
    <location>
        <begin position="56"/>
        <end position="65"/>
    </location>
</feature>
<reference evidence="2 3" key="1">
    <citation type="submission" date="2023-08" db="EMBL/GenBank/DDBJ databases">
        <title>A Necator americanus chromosomal reference genome.</title>
        <authorList>
            <person name="Ilik V."/>
            <person name="Petrzelkova K.J."/>
            <person name="Pardy F."/>
            <person name="Fuh T."/>
            <person name="Niatou-Singa F.S."/>
            <person name="Gouil Q."/>
            <person name="Baker L."/>
            <person name="Ritchie M.E."/>
            <person name="Jex A.R."/>
            <person name="Gazzola D."/>
            <person name="Li H."/>
            <person name="Toshio Fujiwara R."/>
            <person name="Zhan B."/>
            <person name="Aroian R.V."/>
            <person name="Pafco B."/>
            <person name="Schwarz E.M."/>
        </authorList>
    </citation>
    <scope>NUCLEOTIDE SEQUENCE [LARGE SCALE GENOMIC DNA]</scope>
    <source>
        <strain evidence="2 3">Aroian</strain>
        <tissue evidence="2">Whole animal</tissue>
    </source>
</reference>
<evidence type="ECO:0000313" key="2">
    <source>
        <dbReference type="EMBL" id="KAK6737614.1"/>
    </source>
</evidence>
<name>A0ABR1CGP5_NECAM</name>
<accession>A0ABR1CGP5</accession>
<feature type="region of interest" description="Disordered" evidence="1">
    <location>
        <begin position="43"/>
        <end position="65"/>
    </location>
</feature>
<keyword evidence="3" id="KW-1185">Reference proteome</keyword>
<dbReference type="Proteomes" id="UP001303046">
    <property type="component" value="Unassembled WGS sequence"/>
</dbReference>